<accession>A0A8S2PHW2</accession>
<evidence type="ECO:0000313" key="1">
    <source>
        <dbReference type="EMBL" id="CAF1241903.1"/>
    </source>
</evidence>
<reference evidence="2" key="1">
    <citation type="submission" date="2021-02" db="EMBL/GenBank/DDBJ databases">
        <authorList>
            <person name="Nowell W R."/>
        </authorList>
    </citation>
    <scope>NUCLEOTIDE SEQUENCE</scope>
</reference>
<dbReference type="EMBL" id="CAJNOK010016269">
    <property type="protein sequence ID" value="CAF1241903.1"/>
    <property type="molecule type" value="Genomic_DNA"/>
</dbReference>
<dbReference type="Proteomes" id="UP000677228">
    <property type="component" value="Unassembled WGS sequence"/>
</dbReference>
<evidence type="ECO:0000313" key="3">
    <source>
        <dbReference type="Proteomes" id="UP000682733"/>
    </source>
</evidence>
<protein>
    <submittedName>
        <fullName evidence="2">Uncharacterized protein</fullName>
    </submittedName>
</protein>
<proteinExistence type="predicted"/>
<comment type="caution">
    <text evidence="2">The sequence shown here is derived from an EMBL/GenBank/DDBJ whole genome shotgun (WGS) entry which is preliminary data.</text>
</comment>
<name>A0A8S2PHW2_9BILA</name>
<evidence type="ECO:0000313" key="2">
    <source>
        <dbReference type="EMBL" id="CAF4049387.1"/>
    </source>
</evidence>
<sequence>VVLNKQLNLNNEFIHLKYLQLYFDDENDILPFIYLFRNLFELKLIKNVEKQLLTDLTLLTILNATFNQTNLQLNKCSIEYISTFRILSINNHYHQ</sequence>
<organism evidence="2 3">
    <name type="scientific">Didymodactylos carnosus</name>
    <dbReference type="NCBI Taxonomy" id="1234261"/>
    <lineage>
        <taxon>Eukaryota</taxon>
        <taxon>Metazoa</taxon>
        <taxon>Spiralia</taxon>
        <taxon>Gnathifera</taxon>
        <taxon>Rotifera</taxon>
        <taxon>Eurotatoria</taxon>
        <taxon>Bdelloidea</taxon>
        <taxon>Philodinida</taxon>
        <taxon>Philodinidae</taxon>
        <taxon>Didymodactylos</taxon>
    </lineage>
</organism>
<dbReference type="Proteomes" id="UP000682733">
    <property type="component" value="Unassembled WGS sequence"/>
</dbReference>
<dbReference type="EMBL" id="CAJOBA010037817">
    <property type="protein sequence ID" value="CAF4049387.1"/>
    <property type="molecule type" value="Genomic_DNA"/>
</dbReference>
<gene>
    <name evidence="1" type="ORF">OVA965_LOCUS25863</name>
    <name evidence="2" type="ORF">TMI583_LOCUS26594</name>
</gene>
<feature type="non-terminal residue" evidence="2">
    <location>
        <position position="1"/>
    </location>
</feature>
<dbReference type="AlphaFoldDB" id="A0A8S2PHW2"/>